<dbReference type="EMBL" id="LARY01000002">
    <property type="protein sequence ID" value="RDX01400.1"/>
    <property type="molecule type" value="Genomic_DNA"/>
</dbReference>
<dbReference type="Pfam" id="PF13731">
    <property type="entry name" value="WxL"/>
    <property type="match status" value="1"/>
</dbReference>
<feature type="chain" id="PRO_5017770072" description="WxL domain-containing protein" evidence="2">
    <location>
        <begin position="28"/>
        <end position="242"/>
    </location>
</feature>
<accession>A0A3D8TRI2</accession>
<dbReference type="Proteomes" id="UP000257055">
    <property type="component" value="Unassembled WGS sequence"/>
</dbReference>
<organism evidence="4 5">
    <name type="scientific">Listeria kieliensis</name>
    <dbReference type="NCBI Taxonomy" id="1621700"/>
    <lineage>
        <taxon>Bacteria</taxon>
        <taxon>Bacillati</taxon>
        <taxon>Bacillota</taxon>
        <taxon>Bacilli</taxon>
        <taxon>Bacillales</taxon>
        <taxon>Listeriaceae</taxon>
        <taxon>Listeria</taxon>
    </lineage>
</organism>
<feature type="domain" description="WxL" evidence="3">
    <location>
        <begin position="31"/>
        <end position="241"/>
    </location>
</feature>
<proteinExistence type="predicted"/>
<dbReference type="AlphaFoldDB" id="A0A3D8TRI2"/>
<feature type="compositionally biased region" description="Basic and acidic residues" evidence="1">
    <location>
        <begin position="39"/>
        <end position="60"/>
    </location>
</feature>
<evidence type="ECO:0000256" key="2">
    <source>
        <dbReference type="SAM" id="SignalP"/>
    </source>
</evidence>
<sequence>MNKTLKITALGLVTILGVSGTGYTAFAVDGGSTTSKGDVTFEKNTDPSGPKDPDTDKPVEPTDPEITPPTSGPLSIDYVSTIHFGTQKISGNDEVYYASLDKLKDTETGDINEKPNFVQITDNRGSNAGWKLTVVQDAQFKNGSSELTGAKLKLINPTLKSSKKTDANTPTASEIVLNPDGTTSADAIVAQANQGMGTWFDTFGKDVTEAAKSISLSVPGDTAKIEGKYSTTLTWTLADTPA</sequence>
<reference evidence="5" key="1">
    <citation type="submission" date="2015-04" db="EMBL/GenBank/DDBJ databases">
        <authorList>
            <person name="Schardt J."/>
            <person name="Mueller-Herbst S."/>
            <person name="Scherer S."/>
            <person name="Huptas C."/>
        </authorList>
    </citation>
    <scope>NUCLEOTIDE SEQUENCE [LARGE SCALE GENOMIC DNA]</scope>
    <source>
        <strain evidence="5">Kiel-L1</strain>
    </source>
</reference>
<evidence type="ECO:0000313" key="5">
    <source>
        <dbReference type="Proteomes" id="UP000257055"/>
    </source>
</evidence>
<feature type="region of interest" description="Disordered" evidence="1">
    <location>
        <begin position="34"/>
        <end position="73"/>
    </location>
</feature>
<evidence type="ECO:0000259" key="3">
    <source>
        <dbReference type="Pfam" id="PF13731"/>
    </source>
</evidence>
<gene>
    <name evidence="4" type="ORF">UR08_10845</name>
</gene>
<protein>
    <recommendedName>
        <fullName evidence="3">WxL domain-containing protein</fullName>
    </recommendedName>
</protein>
<name>A0A3D8TRI2_9LIST</name>
<comment type="caution">
    <text evidence="4">The sequence shown here is derived from an EMBL/GenBank/DDBJ whole genome shotgun (WGS) entry which is preliminary data.</text>
</comment>
<evidence type="ECO:0000313" key="4">
    <source>
        <dbReference type="EMBL" id="RDX01400.1"/>
    </source>
</evidence>
<evidence type="ECO:0000256" key="1">
    <source>
        <dbReference type="SAM" id="MobiDB-lite"/>
    </source>
</evidence>
<keyword evidence="5" id="KW-1185">Reference proteome</keyword>
<feature type="signal peptide" evidence="2">
    <location>
        <begin position="1"/>
        <end position="27"/>
    </location>
</feature>
<dbReference type="InterPro" id="IPR027994">
    <property type="entry name" value="WxL_dom"/>
</dbReference>
<dbReference type="RefSeq" id="WP_115753659.1">
    <property type="nucleotide sequence ID" value="NZ_LARY01000002.1"/>
</dbReference>
<keyword evidence="2" id="KW-0732">Signal</keyword>